<proteinExistence type="predicted"/>
<reference evidence="3 4" key="1">
    <citation type="journal article" date="2016" name="Nat. Commun.">
        <title>Thousands of microbial genomes shed light on interconnected biogeochemical processes in an aquifer system.</title>
        <authorList>
            <person name="Anantharaman K."/>
            <person name="Brown C.T."/>
            <person name="Hug L.A."/>
            <person name="Sharon I."/>
            <person name="Castelle C.J."/>
            <person name="Probst A.J."/>
            <person name="Thomas B.C."/>
            <person name="Singh A."/>
            <person name="Wilkins M.J."/>
            <person name="Karaoz U."/>
            <person name="Brodie E.L."/>
            <person name="Williams K.H."/>
            <person name="Hubbard S.S."/>
            <person name="Banfield J.F."/>
        </authorList>
    </citation>
    <scope>NUCLEOTIDE SEQUENCE [LARGE SCALE GENOMIC DNA]</scope>
</reference>
<sequence length="569" mass="63365">MRRFILLILLTLITAFSNPSITVAQTAQELPNLTMKCLNATNIGTKNTQHFVKLDGTGFLPNSPVEIWRDTKEGFHCAIDANGVSLCSDSALSAKDNGREFQVLSATIDQIVADSQGEIHIAKVRSRTDARLQHRFYGAQKTPSTNQGSELPELSSEQYSLKLMTFLREQEATAPSEMTNCTTVFFDPYGRVFDTVSLEPIPQVSVWLLDTDKSALPNRPGVTNPNITGFDGSFRFYVDNGTYYLDPKTNTHSYPVTEAEITRLLGIQSVYYDLYRGEPIVQIDQIEHRDIPMAPLDPNNPTRTTPVIIDKDISEFLDSQLGKQKITGLVSHPKSVINIYSGTRLVNTVAASNWGVFEATVENSQIDQTLPLDLVAEKVPLINQTPTDVLGLDSQNQSEKTQLFPRPNFIIGFIYDQNNRIVPLSTIEITIPKMNNRIYAVAKADSNGFIMIPNQQLPPVDYVLKIKDDANKIVTTQSVQSFVTLNKNFLETEKINLLDPETNSVVKVVKTVKSQGTSFAQKYTLPTSVPTIAETQADTKQLPIYILLTFLVITAVGILLVFLYRFKSS</sequence>
<evidence type="ECO:0000256" key="2">
    <source>
        <dbReference type="SAM" id="SignalP"/>
    </source>
</evidence>
<protein>
    <recommendedName>
        <fullName evidence="5">Prealbumin-like fold domain-containing protein</fullName>
    </recommendedName>
</protein>
<dbReference type="Proteomes" id="UP000178450">
    <property type="component" value="Unassembled WGS sequence"/>
</dbReference>
<keyword evidence="2" id="KW-0732">Signal</keyword>
<evidence type="ECO:0000313" key="4">
    <source>
        <dbReference type="Proteomes" id="UP000178450"/>
    </source>
</evidence>
<dbReference type="AlphaFoldDB" id="A0A1F7KGF3"/>
<dbReference type="EMBL" id="MGBG01000003">
    <property type="protein sequence ID" value="OGK66941.1"/>
    <property type="molecule type" value="Genomic_DNA"/>
</dbReference>
<gene>
    <name evidence="3" type="ORF">A2209_02700</name>
</gene>
<organism evidence="3 4">
    <name type="scientific">Candidatus Roizmanbacteria bacterium RIFOXYA1_FULL_41_12</name>
    <dbReference type="NCBI Taxonomy" id="1802082"/>
    <lineage>
        <taxon>Bacteria</taxon>
        <taxon>Candidatus Roizmaniibacteriota</taxon>
    </lineage>
</organism>
<dbReference type="SUPFAM" id="SSF49464">
    <property type="entry name" value="Carboxypeptidase regulatory domain-like"/>
    <property type="match status" value="1"/>
</dbReference>
<feature type="chain" id="PRO_5009529511" description="Prealbumin-like fold domain-containing protein" evidence="2">
    <location>
        <begin position="25"/>
        <end position="569"/>
    </location>
</feature>
<keyword evidence="1" id="KW-0812">Transmembrane</keyword>
<name>A0A1F7KGF3_9BACT</name>
<feature type="signal peptide" evidence="2">
    <location>
        <begin position="1"/>
        <end position="24"/>
    </location>
</feature>
<accession>A0A1F7KGF3</accession>
<evidence type="ECO:0008006" key="5">
    <source>
        <dbReference type="Google" id="ProtNLM"/>
    </source>
</evidence>
<feature type="transmembrane region" description="Helical" evidence="1">
    <location>
        <begin position="542"/>
        <end position="564"/>
    </location>
</feature>
<keyword evidence="1" id="KW-1133">Transmembrane helix</keyword>
<dbReference type="InterPro" id="IPR008969">
    <property type="entry name" value="CarboxyPept-like_regulatory"/>
</dbReference>
<comment type="caution">
    <text evidence="3">The sequence shown here is derived from an EMBL/GenBank/DDBJ whole genome shotgun (WGS) entry which is preliminary data.</text>
</comment>
<evidence type="ECO:0000256" key="1">
    <source>
        <dbReference type="SAM" id="Phobius"/>
    </source>
</evidence>
<evidence type="ECO:0000313" key="3">
    <source>
        <dbReference type="EMBL" id="OGK66941.1"/>
    </source>
</evidence>
<keyword evidence="1" id="KW-0472">Membrane</keyword>